<evidence type="ECO:0000313" key="2">
    <source>
        <dbReference type="EMBL" id="CAK7932485.1"/>
    </source>
</evidence>
<reference evidence="3" key="1">
    <citation type="submission" date="2024-01" db="EMBL/GenBank/DDBJ databases">
        <authorList>
            <person name="Webb A."/>
        </authorList>
    </citation>
    <scope>NUCLEOTIDE SEQUENCE</scope>
    <source>
        <strain evidence="3">Pm1</strain>
    </source>
</reference>
<feature type="compositionally biased region" description="Basic and acidic residues" evidence="1">
    <location>
        <begin position="8"/>
        <end position="36"/>
    </location>
</feature>
<dbReference type="Proteomes" id="UP001162060">
    <property type="component" value="Unassembled WGS sequence"/>
</dbReference>
<dbReference type="AlphaFoldDB" id="A0AAV1UEK9"/>
<protein>
    <submittedName>
        <fullName evidence="3">Uncharacterized protein</fullName>
    </submittedName>
</protein>
<evidence type="ECO:0000313" key="4">
    <source>
        <dbReference type="Proteomes" id="UP001162060"/>
    </source>
</evidence>
<gene>
    <name evidence="2" type="ORF">PM001_LOCUS17635</name>
    <name evidence="3" type="ORF">PM001_LOCUS17637</name>
</gene>
<accession>A0AAV1UEK9</accession>
<dbReference type="EMBL" id="CAKLBY020000190">
    <property type="protein sequence ID" value="CAK7932487.1"/>
    <property type="molecule type" value="Genomic_DNA"/>
</dbReference>
<feature type="region of interest" description="Disordered" evidence="1">
    <location>
        <begin position="1"/>
        <end position="36"/>
    </location>
</feature>
<evidence type="ECO:0000256" key="1">
    <source>
        <dbReference type="SAM" id="MobiDB-lite"/>
    </source>
</evidence>
<name>A0AAV1UEK9_9STRA</name>
<organism evidence="3 4">
    <name type="scientific">Peronospora matthiolae</name>
    <dbReference type="NCBI Taxonomy" id="2874970"/>
    <lineage>
        <taxon>Eukaryota</taxon>
        <taxon>Sar</taxon>
        <taxon>Stramenopiles</taxon>
        <taxon>Oomycota</taxon>
        <taxon>Peronosporomycetes</taxon>
        <taxon>Peronosporales</taxon>
        <taxon>Peronosporaceae</taxon>
        <taxon>Peronospora</taxon>
    </lineage>
</organism>
<proteinExistence type="predicted"/>
<comment type="caution">
    <text evidence="3">The sequence shown here is derived from an EMBL/GenBank/DDBJ whole genome shotgun (WGS) entry which is preliminary data.</text>
</comment>
<sequence length="36" mass="4062">MLLSDVVPVKKQDQDEGLHTDEDSSTRLEESKTSDE</sequence>
<evidence type="ECO:0000313" key="3">
    <source>
        <dbReference type="EMBL" id="CAK7932487.1"/>
    </source>
</evidence>
<dbReference type="EMBL" id="CAKLBY020000190">
    <property type="protein sequence ID" value="CAK7932485.1"/>
    <property type="molecule type" value="Genomic_DNA"/>
</dbReference>